<accession>A0ABS4TD64</accession>
<evidence type="ECO:0008006" key="5">
    <source>
        <dbReference type="Google" id="ProtNLM"/>
    </source>
</evidence>
<dbReference type="InterPro" id="IPR029058">
    <property type="entry name" value="AB_hydrolase_fold"/>
</dbReference>
<feature type="signal peptide" evidence="2">
    <location>
        <begin position="1"/>
        <end position="23"/>
    </location>
</feature>
<gene>
    <name evidence="3" type="ORF">JOF56_002749</name>
</gene>
<evidence type="ECO:0000313" key="3">
    <source>
        <dbReference type="EMBL" id="MBP2322364.1"/>
    </source>
</evidence>
<dbReference type="Proteomes" id="UP001519332">
    <property type="component" value="Unassembled WGS sequence"/>
</dbReference>
<protein>
    <recommendedName>
        <fullName evidence="5">Secreted protein</fullName>
    </recommendedName>
</protein>
<evidence type="ECO:0000313" key="4">
    <source>
        <dbReference type="Proteomes" id="UP001519332"/>
    </source>
</evidence>
<dbReference type="Gene3D" id="3.40.50.1820">
    <property type="entry name" value="alpha/beta hydrolase"/>
    <property type="match status" value="1"/>
</dbReference>
<feature type="region of interest" description="Disordered" evidence="1">
    <location>
        <begin position="99"/>
        <end position="122"/>
    </location>
</feature>
<keyword evidence="4" id="KW-1185">Reference proteome</keyword>
<name>A0ABS4TD64_9PSEU</name>
<feature type="region of interest" description="Disordered" evidence="1">
    <location>
        <begin position="804"/>
        <end position="833"/>
    </location>
</feature>
<keyword evidence="2" id="KW-0732">Signal</keyword>
<dbReference type="SUPFAM" id="SSF53474">
    <property type="entry name" value="alpha/beta-Hydrolases"/>
    <property type="match status" value="1"/>
</dbReference>
<comment type="caution">
    <text evidence="3">The sequence shown here is derived from an EMBL/GenBank/DDBJ whole genome shotgun (WGS) entry which is preliminary data.</text>
</comment>
<organism evidence="3 4">
    <name type="scientific">Kibdelosporangium banguiense</name>
    <dbReference type="NCBI Taxonomy" id="1365924"/>
    <lineage>
        <taxon>Bacteria</taxon>
        <taxon>Bacillati</taxon>
        <taxon>Actinomycetota</taxon>
        <taxon>Actinomycetes</taxon>
        <taxon>Pseudonocardiales</taxon>
        <taxon>Pseudonocardiaceae</taxon>
        <taxon>Kibdelosporangium</taxon>
    </lineage>
</organism>
<evidence type="ECO:0000256" key="2">
    <source>
        <dbReference type="SAM" id="SignalP"/>
    </source>
</evidence>
<dbReference type="RefSeq" id="WP_209637772.1">
    <property type="nucleotide sequence ID" value="NZ_JAGINW010000001.1"/>
</dbReference>
<dbReference type="SUPFAM" id="SSF141072">
    <property type="entry name" value="CalX-like"/>
    <property type="match status" value="1"/>
</dbReference>
<dbReference type="InterPro" id="IPR038081">
    <property type="entry name" value="CalX-like_sf"/>
</dbReference>
<reference evidence="3 4" key="1">
    <citation type="submission" date="2021-03" db="EMBL/GenBank/DDBJ databases">
        <title>Sequencing the genomes of 1000 actinobacteria strains.</title>
        <authorList>
            <person name="Klenk H.-P."/>
        </authorList>
    </citation>
    <scope>NUCLEOTIDE SEQUENCE [LARGE SCALE GENOMIC DNA]</scope>
    <source>
        <strain evidence="3 4">DSM 46670</strain>
    </source>
</reference>
<feature type="chain" id="PRO_5046112436" description="Secreted protein" evidence="2">
    <location>
        <begin position="24"/>
        <end position="895"/>
    </location>
</feature>
<proteinExistence type="predicted"/>
<evidence type="ECO:0000256" key="1">
    <source>
        <dbReference type="SAM" id="MobiDB-lite"/>
    </source>
</evidence>
<dbReference type="EMBL" id="JAGINW010000001">
    <property type="protein sequence ID" value="MBP2322364.1"/>
    <property type="molecule type" value="Genomic_DNA"/>
</dbReference>
<feature type="compositionally biased region" description="Low complexity" evidence="1">
    <location>
        <begin position="108"/>
        <end position="122"/>
    </location>
</feature>
<sequence length="895" mass="93914">MRLLRTVVPAILLIAGLAVPGWAQPAGAPQPPPGWRVEGSQLVWTAPEQIPMGDAAIEFWSGDRLLGLPIPSDDHRTFTLSLPQSADFGDLQVRAAGRRLDGKDQRRPQASQLPPVPAPLQAAGVDPGTPGPFQTTKGEYTLDSIGLPGYPQPIEMQAVVVAPKGAPGKRPLALFLHGRHSTCYSGPQSRGAWPCPEGFKPIPSYRGYLQAQELLASQGYVTVSISANGINGQDARVLDAGAQGRSSLIRHHLADWADWAGAGRGSAPDIVKAAPVADLSNVFLVGHSRGGEGTNRAAMDSISPPPGDSGYNGPVRWKIRGNLMIGPTIFGHNPAPDVPSATILPGCDGDVFDLQGQMYLDATRGVSRGAALHSALYFVGANHNFFNTEWTPGQAEAPANDDFFSDPPDPVCSPGTPTRLTAQQQQTAGATYIATAARVFVAGDNRALPLLDGSGVRAPSADPARVLAHAVGGARTPFVVPDNATTTSGTARKCLQATSDAAAACTDPNLFPLPPSFNMFRGLTDPDRFAVTAQWSAAGQAAVVKPGSAVSLAGSRDLAMRLIVPSNSTANRFDVAITDTRGRRVSLGSVSLDGLPASDRTTALWAQEVRVPLPFHGIDLRQVASLELIPQSASGQVWLVDAYGWNHGTPDPQPVALPRVDVGMTSVKEGDSGTTTLQVPVQVTGNGAGTVRLFLRNEDGISTTSRLVTIQPGQQTIEIPIEIVGNTRWNSDVQRALYAKAVQGTLAGSYAGGVTVLNDDPMPTVTITPVAGNVAEGGVLKWRVTLSAAIDLNLYVQGRALEPADGAPELSTTDVDPGWLRENTGEEPLPSRPLSDIPLFVGVTIPRGEVSAELSIPTIADTEAEPVEQVRLAVTTSPRITGANQEVTGSVTEQS</sequence>